<accession>A0A1G1ZJ85</accession>
<protein>
    <submittedName>
        <fullName evidence="2">Uncharacterized protein</fullName>
    </submittedName>
</protein>
<reference evidence="2 3" key="1">
    <citation type="journal article" date="2016" name="Nat. Commun.">
        <title>Thousands of microbial genomes shed light on interconnected biogeochemical processes in an aquifer system.</title>
        <authorList>
            <person name="Anantharaman K."/>
            <person name="Brown C.T."/>
            <person name="Hug L.A."/>
            <person name="Sharon I."/>
            <person name="Castelle C.J."/>
            <person name="Probst A.J."/>
            <person name="Thomas B.C."/>
            <person name="Singh A."/>
            <person name="Wilkins M.J."/>
            <person name="Karaoz U."/>
            <person name="Brodie E.L."/>
            <person name="Williams K.H."/>
            <person name="Hubbard S.S."/>
            <person name="Banfield J.F."/>
        </authorList>
    </citation>
    <scope>NUCLEOTIDE SEQUENCE [LARGE SCALE GENOMIC DNA]</scope>
</reference>
<dbReference type="STRING" id="1798404.A3B92_01270"/>
<dbReference type="AlphaFoldDB" id="A0A1G1ZJ85"/>
<evidence type="ECO:0000313" key="2">
    <source>
        <dbReference type="EMBL" id="OGY64156.1"/>
    </source>
</evidence>
<organism evidence="2 3">
    <name type="scientific">Candidatus Harrisonbacteria bacterium RIFCSPHIGHO2_02_FULL_42_16</name>
    <dbReference type="NCBI Taxonomy" id="1798404"/>
    <lineage>
        <taxon>Bacteria</taxon>
        <taxon>Candidatus Harrisoniibacteriota</taxon>
    </lineage>
</organism>
<keyword evidence="1" id="KW-1133">Transmembrane helix</keyword>
<keyword evidence="1" id="KW-0472">Membrane</keyword>
<feature type="transmembrane region" description="Helical" evidence="1">
    <location>
        <begin position="12"/>
        <end position="31"/>
    </location>
</feature>
<sequence length="86" mass="9628">MAEGSKKFLFTVAEIIAVLAVIAGGLWYWFLGRQPAKEKPAPTYLSEEATQALETAQNPVKNVAETNPFKKEETNPLLNKYKNPFE</sequence>
<keyword evidence="1" id="KW-0812">Transmembrane</keyword>
<dbReference type="Proteomes" id="UP000177960">
    <property type="component" value="Unassembled WGS sequence"/>
</dbReference>
<name>A0A1G1ZJ85_9BACT</name>
<gene>
    <name evidence="2" type="ORF">A3B92_01270</name>
</gene>
<dbReference type="EMBL" id="MHJG01000009">
    <property type="protein sequence ID" value="OGY64156.1"/>
    <property type="molecule type" value="Genomic_DNA"/>
</dbReference>
<evidence type="ECO:0000256" key="1">
    <source>
        <dbReference type="SAM" id="Phobius"/>
    </source>
</evidence>
<comment type="caution">
    <text evidence="2">The sequence shown here is derived from an EMBL/GenBank/DDBJ whole genome shotgun (WGS) entry which is preliminary data.</text>
</comment>
<proteinExistence type="predicted"/>
<evidence type="ECO:0000313" key="3">
    <source>
        <dbReference type="Proteomes" id="UP000177960"/>
    </source>
</evidence>